<evidence type="ECO:0000256" key="3">
    <source>
        <dbReference type="ARBA" id="ARBA00022750"/>
    </source>
</evidence>
<dbReference type="GO" id="GO:0006508">
    <property type="term" value="P:proteolysis"/>
    <property type="evidence" value="ECO:0007669"/>
    <property type="project" value="UniProtKB-KW"/>
</dbReference>
<dbReference type="InterPro" id="IPR032861">
    <property type="entry name" value="TAXi_N"/>
</dbReference>
<dbReference type="Pfam" id="PF14543">
    <property type="entry name" value="TAXi_N"/>
    <property type="match status" value="1"/>
</dbReference>
<organism evidence="8 9">
    <name type="scientific">Rubus argutus</name>
    <name type="common">Southern blackberry</name>
    <dbReference type="NCBI Taxonomy" id="59490"/>
    <lineage>
        <taxon>Eukaryota</taxon>
        <taxon>Viridiplantae</taxon>
        <taxon>Streptophyta</taxon>
        <taxon>Embryophyta</taxon>
        <taxon>Tracheophyta</taxon>
        <taxon>Spermatophyta</taxon>
        <taxon>Magnoliopsida</taxon>
        <taxon>eudicotyledons</taxon>
        <taxon>Gunneridae</taxon>
        <taxon>Pentapetalae</taxon>
        <taxon>rosids</taxon>
        <taxon>fabids</taxon>
        <taxon>Rosales</taxon>
        <taxon>Rosaceae</taxon>
        <taxon>Rosoideae</taxon>
        <taxon>Rosoideae incertae sedis</taxon>
        <taxon>Rubus</taxon>
    </lineage>
</organism>
<feature type="signal peptide" evidence="6">
    <location>
        <begin position="1"/>
        <end position="20"/>
    </location>
</feature>
<dbReference type="PROSITE" id="PS51767">
    <property type="entry name" value="PEPTIDASE_A1"/>
    <property type="match status" value="1"/>
</dbReference>
<evidence type="ECO:0000256" key="2">
    <source>
        <dbReference type="ARBA" id="ARBA00022670"/>
    </source>
</evidence>
<feature type="chain" id="PRO_5043811084" description="Peptidase A1 domain-containing protein" evidence="6">
    <location>
        <begin position="21"/>
        <end position="439"/>
    </location>
</feature>
<accession>A0AAW1WAQ0</accession>
<comment type="caution">
    <text evidence="8">The sequence shown here is derived from an EMBL/GenBank/DDBJ whole genome shotgun (WGS) entry which is preliminary data.</text>
</comment>
<dbReference type="CDD" id="cd05476">
    <property type="entry name" value="pepsin_A_like_plant"/>
    <property type="match status" value="1"/>
</dbReference>
<comment type="similarity">
    <text evidence="1">Belongs to the peptidase A1 family.</text>
</comment>
<keyword evidence="6" id="KW-0732">Signal</keyword>
<keyword evidence="5" id="KW-0325">Glycoprotein</keyword>
<evidence type="ECO:0000256" key="1">
    <source>
        <dbReference type="ARBA" id="ARBA00007447"/>
    </source>
</evidence>
<dbReference type="InterPro" id="IPR034161">
    <property type="entry name" value="Pepsin-like_plant"/>
</dbReference>
<keyword evidence="9" id="KW-1185">Reference proteome</keyword>
<dbReference type="PANTHER" id="PTHR47967">
    <property type="entry name" value="OS07G0603500 PROTEIN-RELATED"/>
    <property type="match status" value="1"/>
</dbReference>
<dbReference type="InterPro" id="IPR021109">
    <property type="entry name" value="Peptidase_aspartic_dom_sf"/>
</dbReference>
<evidence type="ECO:0000313" key="9">
    <source>
        <dbReference type="Proteomes" id="UP001457282"/>
    </source>
</evidence>
<dbReference type="PANTHER" id="PTHR47967:SF23">
    <property type="entry name" value="OS04G0448300 PROTEIN"/>
    <property type="match status" value="1"/>
</dbReference>
<keyword evidence="4" id="KW-0378">Hydrolase</keyword>
<dbReference type="SUPFAM" id="SSF50630">
    <property type="entry name" value="Acid proteases"/>
    <property type="match status" value="1"/>
</dbReference>
<evidence type="ECO:0000256" key="6">
    <source>
        <dbReference type="SAM" id="SignalP"/>
    </source>
</evidence>
<gene>
    <name evidence="8" type="ORF">M0R45_029676</name>
</gene>
<dbReference type="Gene3D" id="2.40.70.10">
    <property type="entry name" value="Acid Proteases"/>
    <property type="match status" value="2"/>
</dbReference>
<keyword evidence="3" id="KW-0064">Aspartyl protease</keyword>
<sequence>MKDIFLVSLLIVLAFSSAHGFTLSLKHTILSASNLNEFQKHQQLLQISKLRTSDSIRAPISLALSGFFYVEVQIGTPPVKANLVFDTGSSVTWTQCAQCQVCFSVAVPNFDPRRSTTYQRMPYNHPLCLSEPVANSSGRFCSYELQYYGGEVIRGDLALETFTFGLDSDNGSGSKQQLKLPKVAFGCGLYNQNVTDFVNDTRNPISGVFGIGRDPSSILQQLSSITLQKFSYCLPLLLFGDSVQHHRNYHTLLNFGNDAKITGHGVQTTPILEGWDGSYYLKLDAISFNGRLLPIDPKLFVTNGLGVVMDSGTPYTFLVETAYNQLRQAVVEYFLENSGLKPLDSSRSGFPLCYNDTIHHQGRDFAFPTIELHFQRAATLQLEQATSFQVFKDVNESCLMIMPTNDESGVNLLGAFQQVNYRFLFDVSSSELSFAPDIC</sequence>
<feature type="domain" description="Peptidase A1" evidence="7">
    <location>
        <begin position="68"/>
        <end position="435"/>
    </location>
</feature>
<dbReference type="Proteomes" id="UP001457282">
    <property type="component" value="Unassembled WGS sequence"/>
</dbReference>
<proteinExistence type="inferred from homology"/>
<dbReference type="InterPro" id="IPR033121">
    <property type="entry name" value="PEPTIDASE_A1"/>
</dbReference>
<dbReference type="EMBL" id="JBEDUW010000006">
    <property type="protein sequence ID" value="KAK9921153.1"/>
    <property type="molecule type" value="Genomic_DNA"/>
</dbReference>
<dbReference type="InterPro" id="IPR032799">
    <property type="entry name" value="TAXi_C"/>
</dbReference>
<evidence type="ECO:0000313" key="8">
    <source>
        <dbReference type="EMBL" id="KAK9921153.1"/>
    </source>
</evidence>
<name>A0AAW1WAQ0_RUBAR</name>
<keyword evidence="2" id="KW-0645">Protease</keyword>
<dbReference type="InterPro" id="IPR051708">
    <property type="entry name" value="Plant_Aspart_Prot_A1"/>
</dbReference>
<dbReference type="GO" id="GO:0005576">
    <property type="term" value="C:extracellular region"/>
    <property type="evidence" value="ECO:0007669"/>
    <property type="project" value="TreeGrafter"/>
</dbReference>
<reference evidence="8 9" key="1">
    <citation type="journal article" date="2023" name="G3 (Bethesda)">
        <title>A chromosome-length genome assembly and annotation of blackberry (Rubus argutus, cv. 'Hillquist').</title>
        <authorList>
            <person name="Bruna T."/>
            <person name="Aryal R."/>
            <person name="Dudchenko O."/>
            <person name="Sargent D.J."/>
            <person name="Mead D."/>
            <person name="Buti M."/>
            <person name="Cavallini A."/>
            <person name="Hytonen T."/>
            <person name="Andres J."/>
            <person name="Pham M."/>
            <person name="Weisz D."/>
            <person name="Mascagni F."/>
            <person name="Usai G."/>
            <person name="Natali L."/>
            <person name="Bassil N."/>
            <person name="Fernandez G.E."/>
            <person name="Lomsadze A."/>
            <person name="Armour M."/>
            <person name="Olukolu B."/>
            <person name="Poorten T."/>
            <person name="Britton C."/>
            <person name="Davik J."/>
            <person name="Ashrafi H."/>
            <person name="Aiden E.L."/>
            <person name="Borodovsky M."/>
            <person name="Worthington M."/>
        </authorList>
    </citation>
    <scope>NUCLEOTIDE SEQUENCE [LARGE SCALE GENOMIC DNA]</scope>
    <source>
        <strain evidence="8">PI 553951</strain>
    </source>
</reference>
<protein>
    <recommendedName>
        <fullName evidence="7">Peptidase A1 domain-containing protein</fullName>
    </recommendedName>
</protein>
<evidence type="ECO:0000259" key="7">
    <source>
        <dbReference type="PROSITE" id="PS51767"/>
    </source>
</evidence>
<dbReference type="GO" id="GO:0004190">
    <property type="term" value="F:aspartic-type endopeptidase activity"/>
    <property type="evidence" value="ECO:0007669"/>
    <property type="project" value="UniProtKB-KW"/>
</dbReference>
<evidence type="ECO:0000256" key="4">
    <source>
        <dbReference type="ARBA" id="ARBA00022801"/>
    </source>
</evidence>
<dbReference type="AlphaFoldDB" id="A0AAW1WAQ0"/>
<dbReference type="Pfam" id="PF14541">
    <property type="entry name" value="TAXi_C"/>
    <property type="match status" value="1"/>
</dbReference>
<evidence type="ECO:0000256" key="5">
    <source>
        <dbReference type="ARBA" id="ARBA00023180"/>
    </source>
</evidence>